<comment type="caution">
    <text evidence="4">The sequence shown here is derived from an EMBL/GenBank/DDBJ whole genome shotgun (WGS) entry which is preliminary data.</text>
</comment>
<dbReference type="EC" id="1.15.1.1" evidence="4"/>
<evidence type="ECO:0000256" key="2">
    <source>
        <dbReference type="SAM" id="SignalP"/>
    </source>
</evidence>
<dbReference type="EMBL" id="AONG01000010">
    <property type="protein sequence ID" value="KIQ69202.1"/>
    <property type="molecule type" value="Genomic_DNA"/>
</dbReference>
<evidence type="ECO:0000313" key="5">
    <source>
        <dbReference type="Proteomes" id="UP000035100"/>
    </source>
</evidence>
<name>A0A0D0QA80_9RHOB</name>
<keyword evidence="4" id="KW-0560">Oxidoreductase</keyword>
<dbReference type="InterPro" id="IPR001424">
    <property type="entry name" value="SOD_Cu_Zn_dom"/>
</dbReference>
<accession>A0A0D0QA80</accession>
<dbReference type="PRINTS" id="PR00068">
    <property type="entry name" value="CUZNDISMTASE"/>
</dbReference>
<dbReference type="Pfam" id="PF00080">
    <property type="entry name" value="Sod_Cu"/>
    <property type="match status" value="1"/>
</dbReference>
<dbReference type="GO" id="GO:0004784">
    <property type="term" value="F:superoxide dismutase activity"/>
    <property type="evidence" value="ECO:0007669"/>
    <property type="project" value="UniProtKB-EC"/>
</dbReference>
<protein>
    <submittedName>
        <fullName evidence="4">Cu/Zn superoxide dismutase</fullName>
        <ecNumber evidence="4">1.15.1.1</ecNumber>
    </submittedName>
</protein>
<sequence>MRLIPTLAAALALPTLAAAQDATASLVGADGAPMGEVMMTDTPNGLLFEVRLTGVPEGGHGFHVHQVGTCEPDFEAAGDHYAPDGNEHGLMNEAGAHAGDLPNVFATAEGVVEADIVSERLSVSGDTGAPLMDEDGSAIMVHANPDSYMAEAGAGDRIACGVVEAM</sequence>
<organism evidence="4 5">
    <name type="scientific">Wenxinia marina DSM 24838</name>
    <dbReference type="NCBI Taxonomy" id="1123501"/>
    <lineage>
        <taxon>Bacteria</taxon>
        <taxon>Pseudomonadati</taxon>
        <taxon>Pseudomonadota</taxon>
        <taxon>Alphaproteobacteria</taxon>
        <taxon>Rhodobacterales</taxon>
        <taxon>Roseobacteraceae</taxon>
        <taxon>Wenxinia</taxon>
    </lineage>
</organism>
<reference evidence="4 5" key="1">
    <citation type="submission" date="2013-01" db="EMBL/GenBank/DDBJ databases">
        <authorList>
            <person name="Fiebig A."/>
            <person name="Goeker M."/>
            <person name="Klenk H.-P.P."/>
        </authorList>
    </citation>
    <scope>NUCLEOTIDE SEQUENCE [LARGE SCALE GENOMIC DNA]</scope>
    <source>
        <strain evidence="4 5">DSM 24838</strain>
    </source>
</reference>
<dbReference type="eggNOG" id="COG2032">
    <property type="taxonomic scope" value="Bacteria"/>
</dbReference>
<dbReference type="OrthoDB" id="5431326at2"/>
<dbReference type="GO" id="GO:0005507">
    <property type="term" value="F:copper ion binding"/>
    <property type="evidence" value="ECO:0007669"/>
    <property type="project" value="InterPro"/>
</dbReference>
<evidence type="ECO:0000259" key="3">
    <source>
        <dbReference type="Pfam" id="PF00080"/>
    </source>
</evidence>
<gene>
    <name evidence="4" type="ORF">Wenmar_02273</name>
</gene>
<feature type="domain" description="Superoxide dismutase copper/zinc binding" evidence="3">
    <location>
        <begin position="35"/>
        <end position="163"/>
    </location>
</feature>
<dbReference type="STRING" id="1123501.Wenmar_02273"/>
<evidence type="ECO:0000256" key="1">
    <source>
        <dbReference type="ARBA" id="ARBA00010457"/>
    </source>
</evidence>
<keyword evidence="2" id="KW-0732">Signal</keyword>
<dbReference type="AlphaFoldDB" id="A0A0D0QA80"/>
<dbReference type="InterPro" id="IPR036423">
    <property type="entry name" value="SOD-like_Cu/Zn_dom_sf"/>
</dbReference>
<dbReference type="RefSeq" id="WP_018303071.1">
    <property type="nucleotide sequence ID" value="NZ_KB902289.1"/>
</dbReference>
<feature type="signal peptide" evidence="2">
    <location>
        <begin position="1"/>
        <end position="17"/>
    </location>
</feature>
<feature type="chain" id="PRO_5002235959" evidence="2">
    <location>
        <begin position="18"/>
        <end position="166"/>
    </location>
</feature>
<dbReference type="Proteomes" id="UP000035100">
    <property type="component" value="Unassembled WGS sequence"/>
</dbReference>
<dbReference type="PANTHER" id="PTHR10003">
    <property type="entry name" value="SUPEROXIDE DISMUTASE CU-ZN -RELATED"/>
    <property type="match status" value="1"/>
</dbReference>
<dbReference type="CDD" id="cd00305">
    <property type="entry name" value="Cu-Zn_Superoxide_Dismutase"/>
    <property type="match status" value="1"/>
</dbReference>
<dbReference type="Gene3D" id="2.60.40.200">
    <property type="entry name" value="Superoxide dismutase, copper/zinc binding domain"/>
    <property type="match status" value="1"/>
</dbReference>
<evidence type="ECO:0000313" key="4">
    <source>
        <dbReference type="EMBL" id="KIQ69202.1"/>
    </source>
</evidence>
<proteinExistence type="inferred from homology"/>
<dbReference type="PATRIC" id="fig|1123501.6.peg.2374"/>
<dbReference type="SUPFAM" id="SSF49329">
    <property type="entry name" value="Cu,Zn superoxide dismutase-like"/>
    <property type="match status" value="1"/>
</dbReference>
<comment type="similarity">
    <text evidence="1">Belongs to the Cu-Zn superoxide dismutase family.</text>
</comment>
<keyword evidence="5" id="KW-1185">Reference proteome</keyword>
<dbReference type="InterPro" id="IPR024134">
    <property type="entry name" value="SOD_Cu/Zn_/chaperone"/>
</dbReference>